<keyword evidence="3" id="KW-0597">Phosphoprotein</keyword>
<dbReference type="Pfam" id="PF02518">
    <property type="entry name" value="HATPase_c"/>
    <property type="match status" value="1"/>
</dbReference>
<keyword evidence="6" id="KW-0418">Kinase</keyword>
<dbReference type="Pfam" id="PF00512">
    <property type="entry name" value="HisKA"/>
    <property type="match status" value="1"/>
</dbReference>
<dbReference type="CDD" id="cd00082">
    <property type="entry name" value="HisKA"/>
    <property type="match status" value="1"/>
</dbReference>
<sequence>MALKKTKFFQLSLESYVSIVLGFLCTVIILLLGFISWQAAFTPIWQGVLLLTLVCYSVWLINRVKRTVSASFARACLQLDAISQEDYNQIAKAPFKKGVVFEFHQQLKQLSAQLLAQKSHYDQQAFLVYQLIAELDTPVLVFNAKHQLSYGNDAFSQLYQQPWQLLRHASAARLELSHSAHKWQFSNEQQRKKWQIKHSEFIDDGELHHLLVFINVEPVLRQSQLAAWQQLIRVLGHEIRNSLTPVSSMAETLAKRASNEREKMALDVISERCHHLQSFVERYASVSKPLQVNKQTLSVTELLSAIGEMFPQLKVALDSRCHSIYADRALFEQVLINIFKNAVEADATTLMLTVIKQGSINKITLEDNGQGFANLDNLFVPLYTTKPGGNGIGLSLCRNIVEQHGGSITLANQQTTKGVIVTLTLPLTD</sequence>
<dbReference type="GO" id="GO:0005524">
    <property type="term" value="F:ATP binding"/>
    <property type="evidence" value="ECO:0007669"/>
    <property type="project" value="UniProtKB-KW"/>
</dbReference>
<dbReference type="KEGG" id="pseo:OM33_21030"/>
<dbReference type="Gene3D" id="1.10.287.130">
    <property type="match status" value="1"/>
</dbReference>
<dbReference type="STRING" id="1348114.OM33_21030"/>
<dbReference type="InterPro" id="IPR005467">
    <property type="entry name" value="His_kinase_dom"/>
</dbReference>
<dbReference type="GO" id="GO:0000155">
    <property type="term" value="F:phosphorelay sensor kinase activity"/>
    <property type="evidence" value="ECO:0007669"/>
    <property type="project" value="InterPro"/>
</dbReference>
<dbReference type="EC" id="2.7.13.3" evidence="2"/>
<dbReference type="AlphaFoldDB" id="A0A0A7ELS6"/>
<dbReference type="OrthoDB" id="1931120at2"/>
<dbReference type="PRINTS" id="PR00344">
    <property type="entry name" value="BCTRLSENSOR"/>
</dbReference>
<dbReference type="PROSITE" id="PS50109">
    <property type="entry name" value="HIS_KIN"/>
    <property type="match status" value="1"/>
</dbReference>
<dbReference type="SUPFAM" id="SSF55874">
    <property type="entry name" value="ATPase domain of HSP90 chaperone/DNA topoisomerase II/histidine kinase"/>
    <property type="match status" value="1"/>
</dbReference>
<keyword evidence="7" id="KW-0067">ATP-binding</keyword>
<keyword evidence="9" id="KW-0812">Transmembrane</keyword>
<protein>
    <recommendedName>
        <fullName evidence="2">histidine kinase</fullName>
        <ecNumber evidence="2">2.7.13.3</ecNumber>
    </recommendedName>
</protein>
<dbReference type="InterPro" id="IPR003594">
    <property type="entry name" value="HATPase_dom"/>
</dbReference>
<name>A0A0A7ELS6_9GAMM</name>
<comment type="catalytic activity">
    <reaction evidence="1">
        <text>ATP + protein L-histidine = ADP + protein N-phospho-L-histidine.</text>
        <dbReference type="EC" id="2.7.13.3"/>
    </reaction>
</comment>
<keyword evidence="4" id="KW-0808">Transferase</keyword>
<gene>
    <name evidence="11" type="ORF">OM33_21030</name>
</gene>
<accession>A0A0A7ELS6</accession>
<dbReference type="InterPro" id="IPR003661">
    <property type="entry name" value="HisK_dim/P_dom"/>
</dbReference>
<evidence type="ECO:0000256" key="5">
    <source>
        <dbReference type="ARBA" id="ARBA00022741"/>
    </source>
</evidence>
<dbReference type="SUPFAM" id="SSF47384">
    <property type="entry name" value="Homodimeric domain of signal transducing histidine kinase"/>
    <property type="match status" value="1"/>
</dbReference>
<keyword evidence="9" id="KW-0472">Membrane</keyword>
<dbReference type="InterPro" id="IPR036890">
    <property type="entry name" value="HATPase_C_sf"/>
</dbReference>
<evidence type="ECO:0000256" key="8">
    <source>
        <dbReference type="ARBA" id="ARBA00023012"/>
    </source>
</evidence>
<keyword evidence="12" id="KW-1185">Reference proteome</keyword>
<reference evidence="11 12" key="1">
    <citation type="submission" date="2014-11" db="EMBL/GenBank/DDBJ databases">
        <title>Complete Genome Sequence of Pseudoalteromonas sp. Strain OCN003 Isolated from Kaneohe Bay, Oahu, Hawaii.</title>
        <authorList>
            <person name="Beurmann S."/>
            <person name="Videau P."/>
            <person name="Ushijima B."/>
            <person name="Smith A.M."/>
            <person name="Aeby G.S."/>
            <person name="Callahan S.M."/>
            <person name="Belcaid M."/>
        </authorList>
    </citation>
    <scope>NUCLEOTIDE SEQUENCE [LARGE SCALE GENOMIC DNA]</scope>
    <source>
        <strain evidence="11 12">OCN003</strain>
    </source>
</reference>
<dbReference type="SMART" id="SM00388">
    <property type="entry name" value="HisKA"/>
    <property type="match status" value="1"/>
</dbReference>
<dbReference type="PANTHER" id="PTHR43065">
    <property type="entry name" value="SENSOR HISTIDINE KINASE"/>
    <property type="match status" value="1"/>
</dbReference>
<feature type="transmembrane region" description="Helical" evidence="9">
    <location>
        <begin position="16"/>
        <end position="37"/>
    </location>
</feature>
<dbReference type="Gene3D" id="3.30.565.10">
    <property type="entry name" value="Histidine kinase-like ATPase, C-terminal domain"/>
    <property type="match status" value="1"/>
</dbReference>
<feature type="transmembrane region" description="Helical" evidence="9">
    <location>
        <begin position="43"/>
        <end position="61"/>
    </location>
</feature>
<evidence type="ECO:0000313" key="12">
    <source>
        <dbReference type="Proteomes" id="UP000030341"/>
    </source>
</evidence>
<keyword evidence="9" id="KW-1133">Transmembrane helix</keyword>
<proteinExistence type="predicted"/>
<evidence type="ECO:0000259" key="10">
    <source>
        <dbReference type="PROSITE" id="PS50109"/>
    </source>
</evidence>
<dbReference type="Proteomes" id="UP000030341">
    <property type="component" value="Chromosome 2"/>
</dbReference>
<evidence type="ECO:0000313" key="11">
    <source>
        <dbReference type="EMBL" id="AIY67503.1"/>
    </source>
</evidence>
<organism evidence="11 12">
    <name type="scientific">Pseudoalteromonas piratica</name>
    <dbReference type="NCBI Taxonomy" id="1348114"/>
    <lineage>
        <taxon>Bacteria</taxon>
        <taxon>Pseudomonadati</taxon>
        <taxon>Pseudomonadota</taxon>
        <taxon>Gammaproteobacteria</taxon>
        <taxon>Alteromonadales</taxon>
        <taxon>Pseudoalteromonadaceae</taxon>
        <taxon>Pseudoalteromonas</taxon>
    </lineage>
</organism>
<evidence type="ECO:0000256" key="2">
    <source>
        <dbReference type="ARBA" id="ARBA00012438"/>
    </source>
</evidence>
<dbReference type="PANTHER" id="PTHR43065:SF46">
    <property type="entry name" value="C4-DICARBOXYLATE TRANSPORT SENSOR PROTEIN DCTB"/>
    <property type="match status" value="1"/>
</dbReference>
<keyword evidence="8" id="KW-0902">Two-component regulatory system</keyword>
<evidence type="ECO:0000256" key="4">
    <source>
        <dbReference type="ARBA" id="ARBA00022679"/>
    </source>
</evidence>
<evidence type="ECO:0000256" key="6">
    <source>
        <dbReference type="ARBA" id="ARBA00022777"/>
    </source>
</evidence>
<dbReference type="SMART" id="SM00387">
    <property type="entry name" value="HATPase_c"/>
    <property type="match status" value="1"/>
</dbReference>
<feature type="domain" description="Histidine kinase" evidence="10">
    <location>
        <begin position="234"/>
        <end position="429"/>
    </location>
</feature>
<dbReference type="InterPro" id="IPR004358">
    <property type="entry name" value="Sig_transdc_His_kin-like_C"/>
</dbReference>
<dbReference type="RefSeq" id="WP_040136549.1">
    <property type="nucleotide sequence ID" value="NZ_CP009889.1"/>
</dbReference>
<evidence type="ECO:0000256" key="9">
    <source>
        <dbReference type="SAM" id="Phobius"/>
    </source>
</evidence>
<dbReference type="HOGENOM" id="CLU_000445_114_4_6"/>
<evidence type="ECO:0000256" key="3">
    <source>
        <dbReference type="ARBA" id="ARBA00022553"/>
    </source>
</evidence>
<dbReference type="eggNOG" id="COG5000">
    <property type="taxonomic scope" value="Bacteria"/>
</dbReference>
<dbReference type="InterPro" id="IPR036097">
    <property type="entry name" value="HisK_dim/P_sf"/>
</dbReference>
<keyword evidence="5" id="KW-0547">Nucleotide-binding</keyword>
<dbReference type="EMBL" id="CP009889">
    <property type="protein sequence ID" value="AIY67503.1"/>
    <property type="molecule type" value="Genomic_DNA"/>
</dbReference>
<evidence type="ECO:0000256" key="7">
    <source>
        <dbReference type="ARBA" id="ARBA00022840"/>
    </source>
</evidence>
<evidence type="ECO:0000256" key="1">
    <source>
        <dbReference type="ARBA" id="ARBA00000085"/>
    </source>
</evidence>